<dbReference type="Pfam" id="PF06048">
    <property type="entry name" value="DUF927"/>
    <property type="match status" value="1"/>
</dbReference>
<evidence type="ECO:0000313" key="3">
    <source>
        <dbReference type="EMBL" id="MFD2112117.1"/>
    </source>
</evidence>
<dbReference type="InterPro" id="IPR009270">
    <property type="entry name" value="DUF927"/>
</dbReference>
<proteinExistence type="predicted"/>
<keyword evidence="4" id="KW-1185">Reference proteome</keyword>
<gene>
    <name evidence="3" type="ORF">ACFSJC_09730</name>
</gene>
<dbReference type="Proteomes" id="UP001597337">
    <property type="component" value="Unassembled WGS sequence"/>
</dbReference>
<comment type="caution">
    <text evidence="3">The sequence shown here is derived from an EMBL/GenBank/DDBJ whole genome shotgun (WGS) entry which is preliminary data.</text>
</comment>
<feature type="domain" description="DUF927" evidence="2">
    <location>
        <begin position="31"/>
        <end position="324"/>
    </location>
</feature>
<name>A0ABW4Y7G6_9GAMM</name>
<sequence length="650" mass="72415">MNQFDPSSPDIEELDAPCWDDWVPNTFYNASNGLWTNNKSDENVKSQRVTMTRVCVNGIIRDEDSECWSLYLWWETPDGSLKSKVIPISLLAELPKETRNQLSEQGLVILRGDDFRRFLIESFEMSNQPQWLATHRVGFSHAIAVDGSPSLCFVYPQQTLYCEDVDIEQGVGLLPSNMASSHLGFHASGTLEDWRALMEETRGHHLQTFCLCTAFAGIFLSLSGTESGGFHLYGVSSRGKTLCLQLACSVHGNAAAPNQDAGAPSLLNSWSTTNNALELIANTYSDTILAIDELGVRENGVTPVYALLNGQGKARMTRSAQMQELKRWNIMVLSSGEIPMHTQSPDRRRPVMQGELIRMIDIPIEDLSPPDSADVAERLKSGCATVYGTAGPAFVQKVLNTFKGTDTENSETELRRNLTEHVEEVRDELRDFLALQGVDLHAHHWRALKRFALVAVAGLWAENDVLPHTEEEIMEAVRAVLIAWVNSQIFDSEEERAMEAVREYYLQHVEDMVNLNVDQPNAAMTSSDYGIVRDKDLILNENQFAMACQGLVPKLVAHALNSKGMLQRNDGQNKRKVTISQLGLNNVRRYVIKLDKLIGDAPGVPGASQDMPRPRRRATPVPIARDPESPDQEAPLDSDDPYNLEGLSKI</sequence>
<organism evidence="3 4">
    <name type="scientific">Thiorhodococcus fuscus</name>
    <dbReference type="NCBI Taxonomy" id="527200"/>
    <lineage>
        <taxon>Bacteria</taxon>
        <taxon>Pseudomonadati</taxon>
        <taxon>Pseudomonadota</taxon>
        <taxon>Gammaproteobacteria</taxon>
        <taxon>Chromatiales</taxon>
        <taxon>Chromatiaceae</taxon>
        <taxon>Thiorhodococcus</taxon>
    </lineage>
</organism>
<evidence type="ECO:0000313" key="4">
    <source>
        <dbReference type="Proteomes" id="UP001597337"/>
    </source>
</evidence>
<dbReference type="EMBL" id="JBHUHX010000019">
    <property type="protein sequence ID" value="MFD2112117.1"/>
    <property type="molecule type" value="Genomic_DNA"/>
</dbReference>
<reference evidence="4" key="1">
    <citation type="journal article" date="2019" name="Int. J. Syst. Evol. Microbiol.">
        <title>The Global Catalogue of Microorganisms (GCM) 10K type strain sequencing project: providing services to taxonomists for standard genome sequencing and annotation.</title>
        <authorList>
            <consortium name="The Broad Institute Genomics Platform"/>
            <consortium name="The Broad Institute Genome Sequencing Center for Infectious Disease"/>
            <person name="Wu L."/>
            <person name="Ma J."/>
        </authorList>
    </citation>
    <scope>NUCLEOTIDE SEQUENCE [LARGE SCALE GENOMIC DNA]</scope>
    <source>
        <strain evidence="4">KACC 12597</strain>
    </source>
</reference>
<dbReference type="RefSeq" id="WP_386026135.1">
    <property type="nucleotide sequence ID" value="NZ_JBHUHX010000019.1"/>
</dbReference>
<feature type="compositionally biased region" description="Acidic residues" evidence="1">
    <location>
        <begin position="629"/>
        <end position="642"/>
    </location>
</feature>
<feature type="region of interest" description="Disordered" evidence="1">
    <location>
        <begin position="602"/>
        <end position="650"/>
    </location>
</feature>
<accession>A0ABW4Y7G6</accession>
<protein>
    <submittedName>
        <fullName evidence="3">DUF927 domain-containing protein</fullName>
    </submittedName>
</protein>
<evidence type="ECO:0000259" key="2">
    <source>
        <dbReference type="Pfam" id="PF06048"/>
    </source>
</evidence>
<evidence type="ECO:0000256" key="1">
    <source>
        <dbReference type="SAM" id="MobiDB-lite"/>
    </source>
</evidence>